<reference evidence="5" key="1">
    <citation type="journal article" date="2019" name="Int. J. Syst. Evol. Microbiol.">
        <title>The Global Catalogue of Microorganisms (GCM) 10K type strain sequencing project: providing services to taxonomists for standard genome sequencing and annotation.</title>
        <authorList>
            <consortium name="The Broad Institute Genomics Platform"/>
            <consortium name="The Broad Institute Genome Sequencing Center for Infectious Disease"/>
            <person name="Wu L."/>
            <person name="Ma J."/>
        </authorList>
    </citation>
    <scope>NUCLEOTIDE SEQUENCE [LARGE SCALE GENOMIC DNA]</scope>
    <source>
        <strain evidence="5">CGMCC 1.13574</strain>
    </source>
</reference>
<evidence type="ECO:0000256" key="2">
    <source>
        <dbReference type="SAM" id="MobiDB-lite"/>
    </source>
</evidence>
<evidence type="ECO:0000313" key="4">
    <source>
        <dbReference type="EMBL" id="MFD2170138.1"/>
    </source>
</evidence>
<dbReference type="InterPro" id="IPR050922">
    <property type="entry name" value="LytR/CpsA/Psr_CW_biosynth"/>
</dbReference>
<feature type="region of interest" description="Disordered" evidence="2">
    <location>
        <begin position="46"/>
        <end position="94"/>
    </location>
</feature>
<dbReference type="PANTHER" id="PTHR33392">
    <property type="entry name" value="POLYISOPRENYL-TEICHOIC ACID--PEPTIDOGLYCAN TEICHOIC ACID TRANSFERASE TAGU"/>
    <property type="match status" value="1"/>
</dbReference>
<comment type="similarity">
    <text evidence="1">Belongs to the LytR/CpsA/Psr (LCP) family.</text>
</comment>
<dbReference type="EMBL" id="JBHUIO010000005">
    <property type="protein sequence ID" value="MFD2170138.1"/>
    <property type="molecule type" value="Genomic_DNA"/>
</dbReference>
<name>A0ABW4ZVV3_9BACL</name>
<organism evidence="4 5">
    <name type="scientific">Tumebacillus lipolyticus</name>
    <dbReference type="NCBI Taxonomy" id="1280370"/>
    <lineage>
        <taxon>Bacteria</taxon>
        <taxon>Bacillati</taxon>
        <taxon>Bacillota</taxon>
        <taxon>Bacilli</taxon>
        <taxon>Bacillales</taxon>
        <taxon>Alicyclobacillaceae</taxon>
        <taxon>Tumebacillus</taxon>
    </lineage>
</organism>
<dbReference type="NCBIfam" id="TIGR00350">
    <property type="entry name" value="lytR_cpsA_psr"/>
    <property type="match status" value="1"/>
</dbReference>
<dbReference type="RefSeq" id="WP_386045830.1">
    <property type="nucleotide sequence ID" value="NZ_JBHUIO010000005.1"/>
</dbReference>
<keyword evidence="5" id="KW-1185">Reference proteome</keyword>
<comment type="caution">
    <text evidence="4">The sequence shown here is derived from an EMBL/GenBank/DDBJ whole genome shotgun (WGS) entry which is preliminary data.</text>
</comment>
<proteinExistence type="inferred from homology"/>
<dbReference type="PANTHER" id="PTHR33392:SF6">
    <property type="entry name" value="POLYISOPRENYL-TEICHOIC ACID--PEPTIDOGLYCAN TEICHOIC ACID TRANSFERASE TAGU"/>
    <property type="match status" value="1"/>
</dbReference>
<evidence type="ECO:0000256" key="1">
    <source>
        <dbReference type="ARBA" id="ARBA00006068"/>
    </source>
</evidence>
<evidence type="ECO:0000259" key="3">
    <source>
        <dbReference type="Pfam" id="PF03816"/>
    </source>
</evidence>
<dbReference type="Proteomes" id="UP001597343">
    <property type="component" value="Unassembled WGS sequence"/>
</dbReference>
<dbReference type="Gene3D" id="3.40.630.190">
    <property type="entry name" value="LCP protein"/>
    <property type="match status" value="1"/>
</dbReference>
<gene>
    <name evidence="4" type="ORF">ACFSOY_09030</name>
</gene>
<dbReference type="Pfam" id="PF03816">
    <property type="entry name" value="LytR_cpsA_psr"/>
    <property type="match status" value="1"/>
</dbReference>
<sequence>MNRMSPNRKRLWVASWVLLCILFAASLGGFYKLYRVAEQIYEPSASPYRADGAGEQPDGAAGGREAPAPLKKGASEAADERRGTSAKQPELQPERQMQASLLPAPSHRSGAARQTVLSKRVETFLLLGVDSRHKGERARADTILLATVPELGGDVHLMSIPRDTYVQVAGHGYTKINHAMSYGGLPLLRRTVQDFLRVPIDHTMIVDFEGFRKVIDEIGGLNLQAEKSMDYEDAADGTSIHLRKGQQLSTGKLALDYARFRSDSEADTGRMRRQQQVIRAMIQQGGKPDNWARMFRLAEIVGEHVQTDVPPREWVRLIMSYAYNQPEQIKTLKIEGVNRIAQRDKLWYFFVSDAERRRVQAVLEQLRRGNA</sequence>
<protein>
    <submittedName>
        <fullName evidence="4">LCP family protein</fullName>
    </submittedName>
</protein>
<evidence type="ECO:0000313" key="5">
    <source>
        <dbReference type="Proteomes" id="UP001597343"/>
    </source>
</evidence>
<accession>A0ABW4ZVV3</accession>
<dbReference type="InterPro" id="IPR004474">
    <property type="entry name" value="LytR_CpsA_psr"/>
</dbReference>
<feature type="domain" description="Cell envelope-related transcriptional attenuator" evidence="3">
    <location>
        <begin position="139"/>
        <end position="284"/>
    </location>
</feature>